<evidence type="ECO:0000256" key="4">
    <source>
        <dbReference type="ARBA" id="ARBA00022679"/>
    </source>
</evidence>
<evidence type="ECO:0000313" key="7">
    <source>
        <dbReference type="EMBL" id="NMB91821.1"/>
    </source>
</evidence>
<dbReference type="InterPro" id="IPR029063">
    <property type="entry name" value="SAM-dependent_MTases_sf"/>
</dbReference>
<evidence type="ECO:0000256" key="1">
    <source>
        <dbReference type="ARBA" id="ARBA00001946"/>
    </source>
</evidence>
<keyword evidence="4 7" id="KW-0808">Transferase</keyword>
<evidence type="ECO:0000313" key="8">
    <source>
        <dbReference type="Proteomes" id="UP000590542"/>
    </source>
</evidence>
<dbReference type="InterPro" id="IPR001173">
    <property type="entry name" value="Glyco_trans_2-like"/>
</dbReference>
<dbReference type="AlphaFoldDB" id="A0A7X9HSU5"/>
<reference evidence="7 8" key="1">
    <citation type="journal article" date="2020" name="Biotechnol. Biofuels">
        <title>New insights from the biogas microbiome by comprehensive genome-resolved metagenomics of nearly 1600 species originating from multiple anaerobic digesters.</title>
        <authorList>
            <person name="Campanaro S."/>
            <person name="Treu L."/>
            <person name="Rodriguez-R L.M."/>
            <person name="Kovalovszki A."/>
            <person name="Ziels R.M."/>
            <person name="Maus I."/>
            <person name="Zhu X."/>
            <person name="Kougias P.G."/>
            <person name="Basile A."/>
            <person name="Luo G."/>
            <person name="Schluter A."/>
            <person name="Konstantinidis K.T."/>
            <person name="Angelidaki I."/>
        </authorList>
    </citation>
    <scope>NUCLEOTIDE SEQUENCE [LARGE SCALE GENOMIC DNA]</scope>
    <source>
        <strain evidence="7">AS27yjCOA_202</strain>
    </source>
</reference>
<organism evidence="7 8">
    <name type="scientific">candidate division WWE3 bacterium</name>
    <dbReference type="NCBI Taxonomy" id="2053526"/>
    <lineage>
        <taxon>Bacteria</taxon>
        <taxon>Katanobacteria</taxon>
    </lineage>
</organism>
<evidence type="ECO:0000256" key="3">
    <source>
        <dbReference type="ARBA" id="ARBA00022676"/>
    </source>
</evidence>
<accession>A0A7X9HSU5</accession>
<sequence>MSKKNIFYKHPRLYTLGLKWIHKSNFAKRYRYMASFIREGDTVLEPACGPAILAGFLPKGSFYRGFDTNKNFLNYALKKCPSVYLGNVLNQESYCQADIVIACDILHHLKPTDRERFIQNCFSFTKKVFVICEPGKIRKTAKNIFYPLRKWIAEWSEEDGTNDVKSEYFFTHEQLLDQVIHGFGIIPPLIEREIKYFGEDIVTVFFKDKSYRQKLKTQEFVSAIVPVFNEEKTVAGVVEALLKSPLINEVICINDGSTDGTLSVLRKYKDKIQLINFKDNKGKGYALVEGIKKAKGEIVSFIDADLTNLSDNHIETLLEPVLGNKFRAVLGYPSNGWIPDVFSNLTGERVYYKKDLVPYLEEMTKTRFGVEVFLNNLFTENETKKIPLKKLRGLYKYEKRSSVNAFREYLGEAVEIAREIGKREGLIPEDYQAIAKVSKATSFKELRIRIKGVANKNVRHFLEKYVLNYIKTVQHWWKSF</sequence>
<keyword evidence="5" id="KW-0460">Magnesium</keyword>
<dbReference type="Pfam" id="PF00535">
    <property type="entry name" value="Glycos_transf_2"/>
    <property type="match status" value="1"/>
</dbReference>
<keyword evidence="3" id="KW-0328">Glycosyltransferase</keyword>
<dbReference type="EMBL" id="JAAZNV010000011">
    <property type="protein sequence ID" value="NMB91821.1"/>
    <property type="molecule type" value="Genomic_DNA"/>
</dbReference>
<dbReference type="SUPFAM" id="SSF53448">
    <property type="entry name" value="Nucleotide-diphospho-sugar transferases"/>
    <property type="match status" value="1"/>
</dbReference>
<dbReference type="PANTHER" id="PTHR48090:SF10">
    <property type="entry name" value="GLUCOSYL-3-PHOSPHOGLYCERATE SYNTHASE"/>
    <property type="match status" value="1"/>
</dbReference>
<dbReference type="Gene3D" id="3.40.50.150">
    <property type="entry name" value="Vaccinia Virus protein VP39"/>
    <property type="match status" value="1"/>
</dbReference>
<dbReference type="CDD" id="cd04179">
    <property type="entry name" value="DPM_DPG-synthase_like"/>
    <property type="match status" value="1"/>
</dbReference>
<dbReference type="InterPro" id="IPR050256">
    <property type="entry name" value="Glycosyltransferase_2"/>
</dbReference>
<evidence type="ECO:0000256" key="2">
    <source>
        <dbReference type="ARBA" id="ARBA00006739"/>
    </source>
</evidence>
<feature type="domain" description="Glycosyltransferase 2-like" evidence="6">
    <location>
        <begin position="222"/>
        <end position="331"/>
    </location>
</feature>
<comment type="cofactor">
    <cofactor evidence="1">
        <name>Mg(2+)</name>
        <dbReference type="ChEBI" id="CHEBI:18420"/>
    </cofactor>
</comment>
<dbReference type="Proteomes" id="UP000590542">
    <property type="component" value="Unassembled WGS sequence"/>
</dbReference>
<name>A0A7X9HSU5_UNCKA</name>
<gene>
    <name evidence="7" type="ORF">GYA37_03170</name>
</gene>
<dbReference type="PANTHER" id="PTHR48090">
    <property type="entry name" value="UNDECAPRENYL-PHOSPHATE 4-DEOXY-4-FORMAMIDO-L-ARABINOSE TRANSFERASE-RELATED"/>
    <property type="match status" value="1"/>
</dbReference>
<comment type="similarity">
    <text evidence="2">Belongs to the glycosyltransferase 2 family.</text>
</comment>
<dbReference type="InterPro" id="IPR029044">
    <property type="entry name" value="Nucleotide-diphossugar_trans"/>
</dbReference>
<dbReference type="GO" id="GO:0016757">
    <property type="term" value="F:glycosyltransferase activity"/>
    <property type="evidence" value="ECO:0007669"/>
    <property type="project" value="UniProtKB-KW"/>
</dbReference>
<dbReference type="Gene3D" id="3.90.550.10">
    <property type="entry name" value="Spore Coat Polysaccharide Biosynthesis Protein SpsA, Chain A"/>
    <property type="match status" value="1"/>
</dbReference>
<protein>
    <submittedName>
        <fullName evidence="7">Glycosyltransferase</fullName>
    </submittedName>
</protein>
<dbReference type="SUPFAM" id="SSF53335">
    <property type="entry name" value="S-adenosyl-L-methionine-dependent methyltransferases"/>
    <property type="match status" value="1"/>
</dbReference>
<evidence type="ECO:0000256" key="5">
    <source>
        <dbReference type="ARBA" id="ARBA00022842"/>
    </source>
</evidence>
<comment type="caution">
    <text evidence="7">The sequence shown here is derived from an EMBL/GenBank/DDBJ whole genome shotgun (WGS) entry which is preliminary data.</text>
</comment>
<evidence type="ECO:0000259" key="6">
    <source>
        <dbReference type="Pfam" id="PF00535"/>
    </source>
</evidence>
<proteinExistence type="inferred from homology"/>